<feature type="compositionally biased region" description="Basic and acidic residues" evidence="1">
    <location>
        <begin position="62"/>
        <end position="80"/>
    </location>
</feature>
<comment type="caution">
    <text evidence="2">The sequence shown here is derived from an EMBL/GenBank/DDBJ whole genome shotgun (WGS) entry which is preliminary data.</text>
</comment>
<protein>
    <submittedName>
        <fullName evidence="2">Uncharacterized protein</fullName>
    </submittedName>
</protein>
<evidence type="ECO:0000313" key="2">
    <source>
        <dbReference type="EMBL" id="GFT90925.1"/>
    </source>
</evidence>
<sequence>MEPSHWSVEGINGHLPRVGPLKGYRLSWVPRDHCLRRVAGLLPTAPYLIFACVYPPSPFETSGDKASRFEWKGGKEDRMK</sequence>
<dbReference type="Proteomes" id="UP000887013">
    <property type="component" value="Unassembled WGS sequence"/>
</dbReference>
<proteinExistence type="predicted"/>
<dbReference type="AlphaFoldDB" id="A0A8X6PV57"/>
<feature type="region of interest" description="Disordered" evidence="1">
    <location>
        <begin position="59"/>
        <end position="80"/>
    </location>
</feature>
<gene>
    <name evidence="2" type="ORF">NPIL_560801</name>
</gene>
<keyword evidence="3" id="KW-1185">Reference proteome</keyword>
<evidence type="ECO:0000256" key="1">
    <source>
        <dbReference type="SAM" id="MobiDB-lite"/>
    </source>
</evidence>
<evidence type="ECO:0000313" key="3">
    <source>
        <dbReference type="Proteomes" id="UP000887013"/>
    </source>
</evidence>
<name>A0A8X6PV57_NEPPI</name>
<dbReference type="OrthoDB" id="10372216at2759"/>
<organism evidence="2 3">
    <name type="scientific">Nephila pilipes</name>
    <name type="common">Giant wood spider</name>
    <name type="synonym">Nephila maculata</name>
    <dbReference type="NCBI Taxonomy" id="299642"/>
    <lineage>
        <taxon>Eukaryota</taxon>
        <taxon>Metazoa</taxon>
        <taxon>Ecdysozoa</taxon>
        <taxon>Arthropoda</taxon>
        <taxon>Chelicerata</taxon>
        <taxon>Arachnida</taxon>
        <taxon>Araneae</taxon>
        <taxon>Araneomorphae</taxon>
        <taxon>Entelegynae</taxon>
        <taxon>Araneoidea</taxon>
        <taxon>Nephilidae</taxon>
        <taxon>Nephila</taxon>
    </lineage>
</organism>
<dbReference type="EMBL" id="BMAW01120808">
    <property type="protein sequence ID" value="GFT90925.1"/>
    <property type="molecule type" value="Genomic_DNA"/>
</dbReference>
<accession>A0A8X6PV57</accession>
<reference evidence="2" key="1">
    <citation type="submission" date="2020-08" db="EMBL/GenBank/DDBJ databases">
        <title>Multicomponent nature underlies the extraordinary mechanical properties of spider dragline silk.</title>
        <authorList>
            <person name="Kono N."/>
            <person name="Nakamura H."/>
            <person name="Mori M."/>
            <person name="Yoshida Y."/>
            <person name="Ohtoshi R."/>
            <person name="Malay A.D."/>
            <person name="Moran D.A.P."/>
            <person name="Tomita M."/>
            <person name="Numata K."/>
            <person name="Arakawa K."/>
        </authorList>
    </citation>
    <scope>NUCLEOTIDE SEQUENCE</scope>
</reference>